<keyword evidence="1" id="KW-0677">Repeat</keyword>
<dbReference type="OMA" id="NFTPDRP"/>
<evidence type="ECO:0000256" key="6">
    <source>
        <dbReference type="SAM" id="MobiDB-lite"/>
    </source>
</evidence>
<evidence type="ECO:0000256" key="5">
    <source>
        <dbReference type="SAM" id="Coils"/>
    </source>
</evidence>
<dbReference type="Gene3D" id="1.25.40.10">
    <property type="entry name" value="Tetratricopeptide repeat domain"/>
    <property type="match status" value="1"/>
</dbReference>
<organism evidence="8 9">
    <name type="scientific">Leptomonas seymouri</name>
    <dbReference type="NCBI Taxonomy" id="5684"/>
    <lineage>
        <taxon>Eukaryota</taxon>
        <taxon>Discoba</taxon>
        <taxon>Euglenozoa</taxon>
        <taxon>Kinetoplastea</taxon>
        <taxon>Metakinetoplastina</taxon>
        <taxon>Trypanosomatida</taxon>
        <taxon>Trypanosomatidae</taxon>
        <taxon>Leishmaniinae</taxon>
        <taxon>Leptomonas</taxon>
    </lineage>
</organism>
<evidence type="ECO:0000313" key="9">
    <source>
        <dbReference type="Proteomes" id="UP000038009"/>
    </source>
</evidence>
<dbReference type="InterPro" id="IPR025986">
    <property type="entry name" value="RPAP3-like_C"/>
</dbReference>
<evidence type="ECO:0000256" key="3">
    <source>
        <dbReference type="ARBA" id="ARBA00038275"/>
    </source>
</evidence>
<dbReference type="VEuPathDB" id="TriTrypDB:Lsey_0014_0140"/>
<dbReference type="GO" id="GO:0101031">
    <property type="term" value="C:protein folding chaperone complex"/>
    <property type="evidence" value="ECO:0007669"/>
    <property type="project" value="TreeGrafter"/>
</dbReference>
<sequence>MNLSIAETIRLQSEDLREELKELEQWEDAVKAKEDARSQRKVAQPAEAAMVVPPIRGTVPSLKEAVRQQHAANSSSGGSAKAAADPIQEAKEKGNALFQAGHLLEAVAAYTTGIELDPASSTTHVLYANRAMCYLKLGQWSAAEKDATTCVQMNTGYAKAYYRRAMARKNLHKLKEARADLEAVLALAPKDASAQQEMVEVTKAIQAERAAAAASAPAAGGAKKRIVIEEVDSEDDEAGDGAGPAPVATTTDISAEELQMRQARIDEDMKKLAAARAQHESQSRLEAQREEAAQAQRQRRNQRVEIIEDNEEEEEASKATSTPLPPPSRSDRSAPTPPVASVQREEAKTVAAAPPSASAPVAPRPRPALTRESLTPPKSFTEFERRFREVEQVPELRNYYVSLLPPSGLSKLFGSNMTPEILLGILESVKTFSGVTALQFTKGLSQVNRVEDMTFFFNAKEKAVVQEVLDLLKSSGGSEKEIQAIQKKLKPF</sequence>
<feature type="region of interest" description="Disordered" evidence="6">
    <location>
        <begin position="269"/>
        <end position="377"/>
    </location>
</feature>
<keyword evidence="5" id="KW-0175">Coiled coil</keyword>
<dbReference type="EMBL" id="LJSK01000014">
    <property type="protein sequence ID" value="KPI89891.1"/>
    <property type="molecule type" value="Genomic_DNA"/>
</dbReference>
<dbReference type="InterPro" id="IPR011990">
    <property type="entry name" value="TPR-like_helical_dom_sf"/>
</dbReference>
<dbReference type="Pfam" id="PF13181">
    <property type="entry name" value="TPR_8"/>
    <property type="match status" value="1"/>
</dbReference>
<gene>
    <name evidence="8" type="ORF">ABL78_0963</name>
</gene>
<reference evidence="8 9" key="1">
    <citation type="journal article" date="2015" name="PLoS Pathog.">
        <title>Leptomonas seymouri: Adaptations to the Dixenous Life Cycle Analyzed by Genome Sequencing, Transcriptome Profiling and Co-infection with Leishmania donovani.</title>
        <authorList>
            <person name="Kraeva N."/>
            <person name="Butenko A."/>
            <person name="Hlavacova J."/>
            <person name="Kostygov A."/>
            <person name="Myskova J."/>
            <person name="Grybchuk D."/>
            <person name="Lestinova T."/>
            <person name="Votypka J."/>
            <person name="Volf P."/>
            <person name="Opperdoes F."/>
            <person name="Flegontov P."/>
            <person name="Lukes J."/>
            <person name="Yurchenko V."/>
        </authorList>
    </citation>
    <scope>NUCLEOTIDE SEQUENCE [LARGE SCALE GENOMIC DNA]</scope>
    <source>
        <strain evidence="8 9">ATCC 30220</strain>
    </source>
</reference>
<protein>
    <recommendedName>
        <fullName evidence="4">RNA polymerase II-associated protein 3</fullName>
    </recommendedName>
</protein>
<evidence type="ECO:0000256" key="4">
    <source>
        <dbReference type="ARBA" id="ARBA00040133"/>
    </source>
</evidence>
<feature type="compositionally biased region" description="Low complexity" evidence="6">
    <location>
        <begin position="350"/>
        <end position="361"/>
    </location>
</feature>
<evidence type="ECO:0000256" key="1">
    <source>
        <dbReference type="ARBA" id="ARBA00022737"/>
    </source>
</evidence>
<keyword evidence="9" id="KW-1185">Reference proteome</keyword>
<accession>A0A0N1PF88</accession>
<feature type="domain" description="RNA-polymerase II-associated protein 3-like C-terminal" evidence="7">
    <location>
        <begin position="376"/>
        <end position="462"/>
    </location>
</feature>
<feature type="coiled-coil region" evidence="5">
    <location>
        <begin position="6"/>
        <end position="36"/>
    </location>
</feature>
<dbReference type="PANTHER" id="PTHR46423:SF1">
    <property type="entry name" value="RNA POLYMERASE II-ASSOCIATED PROTEIN 3"/>
    <property type="match status" value="1"/>
</dbReference>
<name>A0A0N1PF88_LEPSE</name>
<dbReference type="OrthoDB" id="629492at2759"/>
<evidence type="ECO:0000313" key="8">
    <source>
        <dbReference type="EMBL" id="KPI89891.1"/>
    </source>
</evidence>
<comment type="similarity">
    <text evidence="3">Belongs to the RPAP3 family.</text>
</comment>
<evidence type="ECO:0000259" key="7">
    <source>
        <dbReference type="Pfam" id="PF13877"/>
    </source>
</evidence>
<proteinExistence type="inferred from homology"/>
<feature type="compositionally biased region" description="Basic and acidic residues" evidence="6">
    <location>
        <begin position="269"/>
        <end position="292"/>
    </location>
</feature>
<evidence type="ECO:0000256" key="2">
    <source>
        <dbReference type="ARBA" id="ARBA00022803"/>
    </source>
</evidence>
<feature type="region of interest" description="Disordered" evidence="6">
    <location>
        <begin position="232"/>
        <end position="253"/>
    </location>
</feature>
<dbReference type="Proteomes" id="UP000038009">
    <property type="component" value="Unassembled WGS sequence"/>
</dbReference>
<dbReference type="AlphaFoldDB" id="A0A0N1PF88"/>
<dbReference type="InterPro" id="IPR019734">
    <property type="entry name" value="TPR_rpt"/>
</dbReference>
<dbReference type="SUPFAM" id="SSF48452">
    <property type="entry name" value="TPR-like"/>
    <property type="match status" value="1"/>
</dbReference>
<dbReference type="Pfam" id="PF13877">
    <property type="entry name" value="RPAP3_C"/>
    <property type="match status" value="1"/>
</dbReference>
<comment type="caution">
    <text evidence="8">The sequence shown here is derived from an EMBL/GenBank/DDBJ whole genome shotgun (WGS) entry which is preliminary data.</text>
</comment>
<dbReference type="InterPro" id="IPR051966">
    <property type="entry name" value="RPAP3"/>
</dbReference>
<dbReference type="PANTHER" id="PTHR46423">
    <property type="entry name" value="RNA POLYMERASE II-ASSOCIATED PROTEIN 3"/>
    <property type="match status" value="1"/>
</dbReference>
<keyword evidence="2" id="KW-0802">TPR repeat</keyword>
<dbReference type="SMART" id="SM00028">
    <property type="entry name" value="TPR"/>
    <property type="match status" value="3"/>
</dbReference>